<keyword evidence="1" id="KW-0732">Signal</keyword>
<feature type="signal peptide" evidence="1">
    <location>
        <begin position="1"/>
        <end position="18"/>
    </location>
</feature>
<name>A0ABM1MCC9_NICVS</name>
<dbReference type="InterPro" id="IPR017946">
    <property type="entry name" value="PLC-like_Pdiesterase_TIM-brl"/>
</dbReference>
<dbReference type="PANTHER" id="PTHR13593:SF103">
    <property type="entry name" value="RE10370P"/>
    <property type="match status" value="1"/>
</dbReference>
<keyword evidence="2" id="KW-1185">Reference proteome</keyword>
<protein>
    <submittedName>
        <fullName evidence="3">PI-PLC X domain-containing protein 1</fullName>
    </submittedName>
</protein>
<dbReference type="SUPFAM" id="SSF51695">
    <property type="entry name" value="PLC-like phosphodiesterases"/>
    <property type="match status" value="1"/>
</dbReference>
<feature type="chain" id="PRO_5045668042" evidence="1">
    <location>
        <begin position="19"/>
        <end position="423"/>
    </location>
</feature>
<dbReference type="PROSITE" id="PS50007">
    <property type="entry name" value="PIPLC_X_DOMAIN"/>
    <property type="match status" value="1"/>
</dbReference>
<reference evidence="3" key="1">
    <citation type="submission" date="2025-08" db="UniProtKB">
        <authorList>
            <consortium name="RefSeq"/>
        </authorList>
    </citation>
    <scope>IDENTIFICATION</scope>
    <source>
        <tissue evidence="3">Whole Larva</tissue>
    </source>
</reference>
<organism evidence="2 3">
    <name type="scientific">Nicrophorus vespilloides</name>
    <name type="common">Boreal carrion beetle</name>
    <dbReference type="NCBI Taxonomy" id="110193"/>
    <lineage>
        <taxon>Eukaryota</taxon>
        <taxon>Metazoa</taxon>
        <taxon>Ecdysozoa</taxon>
        <taxon>Arthropoda</taxon>
        <taxon>Hexapoda</taxon>
        <taxon>Insecta</taxon>
        <taxon>Pterygota</taxon>
        <taxon>Neoptera</taxon>
        <taxon>Endopterygota</taxon>
        <taxon>Coleoptera</taxon>
        <taxon>Polyphaga</taxon>
        <taxon>Staphyliniformia</taxon>
        <taxon>Silphidae</taxon>
        <taxon>Nicrophorinae</taxon>
        <taxon>Nicrophorus</taxon>
    </lineage>
</organism>
<dbReference type="CDD" id="cd08622">
    <property type="entry name" value="PI-PLCXDc_CG14945_like"/>
    <property type="match status" value="1"/>
</dbReference>
<gene>
    <name evidence="3" type="primary">LOC108559441</name>
</gene>
<dbReference type="Gene3D" id="3.20.20.190">
    <property type="entry name" value="Phosphatidylinositol (PI) phosphodiesterase"/>
    <property type="match status" value="1"/>
</dbReference>
<evidence type="ECO:0000313" key="3">
    <source>
        <dbReference type="RefSeq" id="XP_017772229.1"/>
    </source>
</evidence>
<evidence type="ECO:0000256" key="1">
    <source>
        <dbReference type="SAM" id="SignalP"/>
    </source>
</evidence>
<dbReference type="GeneID" id="108559441"/>
<dbReference type="Proteomes" id="UP000695000">
    <property type="component" value="Unplaced"/>
</dbReference>
<dbReference type="RefSeq" id="XP_017772229.1">
    <property type="nucleotide sequence ID" value="XM_017916740.1"/>
</dbReference>
<evidence type="ECO:0000313" key="2">
    <source>
        <dbReference type="Proteomes" id="UP000695000"/>
    </source>
</evidence>
<dbReference type="PANTHER" id="PTHR13593">
    <property type="match status" value="1"/>
</dbReference>
<dbReference type="InterPro" id="IPR051057">
    <property type="entry name" value="PI-PLC_domain"/>
</dbReference>
<proteinExistence type="predicted"/>
<accession>A0ABM1MCC9</accession>
<sequence length="423" mass="49167">MDVITIGFLLICIYCTHGLPNPTIGIRKCGKVHLTISSLKDTYIEMNWITKCDKARDIKPDYIALYDYNPKDRHEPTPPKIVLNANDFNGFYRTKIKFGQPWLPGKWEYSENVTRADRGAHCFPFWIASLKGYDIIDCNCLSIRPTWMHDISDQIRDQRIGNLFIPGTHNSGSYLASNKILFENYIMNQDRSVWTQLVFGIRYIDLRIGYYIKEGFFINHDVVPISPLKPILRQIRKFIELAPREVVILDFHRFPYPSEPNLNIHLKLVNLIQEELGDLALPPGGLQAGKGPTMNEIWHQNKTLIICYGHREIAKAYSWLWNPLQQYWGDKRKTDELRSFIAGAIKSHQTIYNPMWAIMAELTPTPLDIIFRTNNLRKLADDVNKHITSWFRDEWAKESNIVATDFFLGNDIINVAIEANRLR</sequence>